<evidence type="ECO:0000256" key="1">
    <source>
        <dbReference type="ARBA" id="ARBA00023015"/>
    </source>
</evidence>
<feature type="region of interest" description="Disordered" evidence="4">
    <location>
        <begin position="316"/>
        <end position="342"/>
    </location>
</feature>
<dbReference type="InterPro" id="IPR051011">
    <property type="entry name" value="Metal_resp_trans_reg"/>
</dbReference>
<accession>A0ABU2RXA3</accession>
<evidence type="ECO:0000313" key="6">
    <source>
        <dbReference type="EMBL" id="MDT0441386.1"/>
    </source>
</evidence>
<reference evidence="7" key="1">
    <citation type="submission" date="2023-07" db="EMBL/GenBank/DDBJ databases">
        <title>30 novel species of actinomycetes from the DSMZ collection.</title>
        <authorList>
            <person name="Nouioui I."/>
        </authorList>
    </citation>
    <scope>NUCLEOTIDE SEQUENCE [LARGE SCALE GENOMIC DNA]</scope>
    <source>
        <strain evidence="7">DSM 41886</strain>
    </source>
</reference>
<dbReference type="InterPro" id="IPR001845">
    <property type="entry name" value="HTH_ArsR_DNA-bd_dom"/>
</dbReference>
<dbReference type="Proteomes" id="UP001183615">
    <property type="component" value="Unassembled WGS sequence"/>
</dbReference>
<keyword evidence="2" id="KW-0238">DNA-binding</keyword>
<evidence type="ECO:0000256" key="2">
    <source>
        <dbReference type="ARBA" id="ARBA00023125"/>
    </source>
</evidence>
<organism evidence="6 7">
    <name type="scientific">Streptomyces johnsoniae</name>
    <dbReference type="NCBI Taxonomy" id="3075532"/>
    <lineage>
        <taxon>Bacteria</taxon>
        <taxon>Bacillati</taxon>
        <taxon>Actinomycetota</taxon>
        <taxon>Actinomycetes</taxon>
        <taxon>Kitasatosporales</taxon>
        <taxon>Streptomycetaceae</taxon>
        <taxon>Streptomyces</taxon>
    </lineage>
</organism>
<dbReference type="InterPro" id="IPR036390">
    <property type="entry name" value="WH_DNA-bd_sf"/>
</dbReference>
<dbReference type="InterPro" id="IPR036388">
    <property type="entry name" value="WH-like_DNA-bd_sf"/>
</dbReference>
<evidence type="ECO:0000256" key="3">
    <source>
        <dbReference type="ARBA" id="ARBA00023163"/>
    </source>
</evidence>
<dbReference type="RefSeq" id="WP_311615111.1">
    <property type="nucleotide sequence ID" value="NZ_JAVREV010000001.1"/>
</dbReference>
<name>A0ABU2RXA3_9ACTN</name>
<feature type="compositionally biased region" description="Basic and acidic residues" evidence="4">
    <location>
        <begin position="325"/>
        <end position="342"/>
    </location>
</feature>
<dbReference type="SUPFAM" id="SSF46785">
    <property type="entry name" value="Winged helix' DNA-binding domain"/>
    <property type="match status" value="1"/>
</dbReference>
<dbReference type="PANTHER" id="PTHR43132:SF8">
    <property type="entry name" value="HTH-TYPE TRANSCRIPTIONAL REGULATOR KMTR"/>
    <property type="match status" value="1"/>
</dbReference>
<keyword evidence="3" id="KW-0804">Transcription</keyword>
<dbReference type="PROSITE" id="PS50987">
    <property type="entry name" value="HTH_ARSR_2"/>
    <property type="match status" value="1"/>
</dbReference>
<dbReference type="Gene3D" id="1.10.10.10">
    <property type="entry name" value="Winged helix-like DNA-binding domain superfamily/Winged helix DNA-binding domain"/>
    <property type="match status" value="1"/>
</dbReference>
<evidence type="ECO:0000256" key="4">
    <source>
        <dbReference type="SAM" id="MobiDB-lite"/>
    </source>
</evidence>
<evidence type="ECO:0000313" key="7">
    <source>
        <dbReference type="Proteomes" id="UP001183615"/>
    </source>
</evidence>
<evidence type="ECO:0000259" key="5">
    <source>
        <dbReference type="PROSITE" id="PS50987"/>
    </source>
</evidence>
<proteinExistence type="predicted"/>
<comment type="caution">
    <text evidence="6">The sequence shown here is derived from an EMBL/GenBank/DDBJ whole genome shotgun (WGS) entry which is preliminary data.</text>
</comment>
<dbReference type="CDD" id="cd00090">
    <property type="entry name" value="HTH_ARSR"/>
    <property type="match status" value="1"/>
</dbReference>
<protein>
    <submittedName>
        <fullName evidence="6">Winged helix-turn-helix domain-containing protein</fullName>
    </submittedName>
</protein>
<keyword evidence="1" id="KW-0805">Transcription regulation</keyword>
<dbReference type="EMBL" id="JAVREV010000001">
    <property type="protein sequence ID" value="MDT0441386.1"/>
    <property type="molecule type" value="Genomic_DNA"/>
</dbReference>
<feature type="domain" description="HTH arsR-type" evidence="5">
    <location>
        <begin position="237"/>
        <end position="332"/>
    </location>
</feature>
<keyword evidence="7" id="KW-1185">Reference proteome</keyword>
<sequence length="342" mass="37271">MAVRIHLSSADLRSVTVARCAEPLCEMERSLRALRLPARDPVTVRWRQWARRQLPKAAYPLLTLVPASGPSPDFLTPLTTSPDLDPALNAVLSTPPARLLGDLGPLAHRSRPSSWVADLTSGSRPALRRLELAITSYHDAILKPVKHHLTTEFDTAADGMAQTLAHGGLDALLRDLHPSIRWEPPVLHVAHRRLDEDVRLHGQGLHLIPSFFANSNAVMNDAVAPYVVVFPMRRRALWHADSGRPARALADLLGDTRATLMYAIARAAQGVSTTALAQRAGIANSTASHHVKALRGAQLVATRRAGTSALHTLTPLGEQVLRSNPHPDPHPDRRPDPHPPAR</sequence>
<dbReference type="PANTHER" id="PTHR43132">
    <property type="entry name" value="ARSENICAL RESISTANCE OPERON REPRESSOR ARSR-RELATED"/>
    <property type="match status" value="1"/>
</dbReference>
<dbReference type="SMART" id="SM00418">
    <property type="entry name" value="HTH_ARSR"/>
    <property type="match status" value="1"/>
</dbReference>
<dbReference type="InterPro" id="IPR011991">
    <property type="entry name" value="ArsR-like_HTH"/>
</dbReference>
<gene>
    <name evidence="6" type="ORF">RM779_02055</name>
</gene>